<dbReference type="Proteomes" id="UP000257109">
    <property type="component" value="Unassembled WGS sequence"/>
</dbReference>
<dbReference type="AlphaFoldDB" id="A0A371EG19"/>
<evidence type="ECO:0000313" key="3">
    <source>
        <dbReference type="Proteomes" id="UP000257109"/>
    </source>
</evidence>
<organism evidence="2 3">
    <name type="scientific">Mucuna pruriens</name>
    <name type="common">Velvet bean</name>
    <name type="synonym">Dolichos pruriens</name>
    <dbReference type="NCBI Taxonomy" id="157652"/>
    <lineage>
        <taxon>Eukaryota</taxon>
        <taxon>Viridiplantae</taxon>
        <taxon>Streptophyta</taxon>
        <taxon>Embryophyta</taxon>
        <taxon>Tracheophyta</taxon>
        <taxon>Spermatophyta</taxon>
        <taxon>Magnoliopsida</taxon>
        <taxon>eudicotyledons</taxon>
        <taxon>Gunneridae</taxon>
        <taxon>Pentapetalae</taxon>
        <taxon>rosids</taxon>
        <taxon>fabids</taxon>
        <taxon>Fabales</taxon>
        <taxon>Fabaceae</taxon>
        <taxon>Papilionoideae</taxon>
        <taxon>50 kb inversion clade</taxon>
        <taxon>NPAAA clade</taxon>
        <taxon>indigoferoid/millettioid clade</taxon>
        <taxon>Phaseoleae</taxon>
        <taxon>Mucuna</taxon>
    </lineage>
</organism>
<accession>A0A371EG19</accession>
<gene>
    <name evidence="2" type="ORF">CR513_56379</name>
</gene>
<feature type="domain" description="Transposase (putative) gypsy type" evidence="1">
    <location>
        <begin position="38"/>
        <end position="95"/>
    </location>
</feature>
<sequence length="150" mass="17190">MVENFGLDYSTKEWVYHSTGEGDGDFVYLYETMIRDLSVIVPFDKYEADVLQILGVAPTQLHPNGWAAMQAFRVVCHCLRIKPAASLFLYHYTTCIDVKASWVSLSPLSKTNLFNTYLAFYKGFKNHLVKVRALGGTFFAEDKKPMPLYW</sequence>
<evidence type="ECO:0000313" key="2">
    <source>
        <dbReference type="EMBL" id="RDX64997.1"/>
    </source>
</evidence>
<protein>
    <recommendedName>
        <fullName evidence="1">Transposase (putative) gypsy type domain-containing protein</fullName>
    </recommendedName>
</protein>
<dbReference type="EMBL" id="QJKJ01014119">
    <property type="protein sequence ID" value="RDX64997.1"/>
    <property type="molecule type" value="Genomic_DNA"/>
</dbReference>
<proteinExistence type="predicted"/>
<name>A0A371EG19_MUCPR</name>
<dbReference type="Pfam" id="PF04195">
    <property type="entry name" value="Transposase_28"/>
    <property type="match status" value="1"/>
</dbReference>
<reference evidence="2" key="1">
    <citation type="submission" date="2018-05" db="EMBL/GenBank/DDBJ databases">
        <title>Draft genome of Mucuna pruriens seed.</title>
        <authorList>
            <person name="Nnadi N.E."/>
            <person name="Vos R."/>
            <person name="Hasami M.H."/>
            <person name="Devisetty U.K."/>
            <person name="Aguiy J.C."/>
        </authorList>
    </citation>
    <scope>NUCLEOTIDE SEQUENCE [LARGE SCALE GENOMIC DNA]</scope>
    <source>
        <strain evidence="2">JCA_2017</strain>
    </source>
</reference>
<dbReference type="OrthoDB" id="1436780at2759"/>
<dbReference type="InterPro" id="IPR007321">
    <property type="entry name" value="Transposase_28"/>
</dbReference>
<keyword evidence="3" id="KW-1185">Reference proteome</keyword>
<comment type="caution">
    <text evidence="2">The sequence shown here is derived from an EMBL/GenBank/DDBJ whole genome shotgun (WGS) entry which is preliminary data.</text>
</comment>
<feature type="non-terminal residue" evidence="2">
    <location>
        <position position="1"/>
    </location>
</feature>
<evidence type="ECO:0000259" key="1">
    <source>
        <dbReference type="Pfam" id="PF04195"/>
    </source>
</evidence>